<evidence type="ECO:0000313" key="1">
    <source>
        <dbReference type="EMBL" id="KAA1069351.1"/>
    </source>
</evidence>
<keyword evidence="2" id="KW-1185">Reference proteome</keyword>
<comment type="caution">
    <text evidence="1">The sequence shown here is derived from an EMBL/GenBank/DDBJ whole genome shotgun (WGS) entry which is preliminary data.</text>
</comment>
<accession>A0A5B0LY66</accession>
<dbReference type="AlphaFoldDB" id="A0A5B0LY66"/>
<reference evidence="1 2" key="1">
    <citation type="submission" date="2019-05" db="EMBL/GenBank/DDBJ databases">
        <title>Emergence of the Ug99 lineage of the wheat stem rust pathogen through somatic hybridization.</title>
        <authorList>
            <person name="Li F."/>
            <person name="Upadhyaya N.M."/>
            <person name="Sperschneider J."/>
            <person name="Matny O."/>
            <person name="Nguyen-Phuc H."/>
            <person name="Mago R."/>
            <person name="Raley C."/>
            <person name="Miller M.E."/>
            <person name="Silverstein K.A.T."/>
            <person name="Henningsen E."/>
            <person name="Hirsch C.D."/>
            <person name="Visser B."/>
            <person name="Pretorius Z.A."/>
            <person name="Steffenson B.J."/>
            <person name="Schwessinger B."/>
            <person name="Dodds P.N."/>
            <person name="Figueroa M."/>
        </authorList>
    </citation>
    <scope>NUCLEOTIDE SEQUENCE [LARGE SCALE GENOMIC DNA]</scope>
    <source>
        <strain evidence="1">21-0</strain>
    </source>
</reference>
<gene>
    <name evidence="1" type="ORF">PGT21_021834</name>
</gene>
<name>A0A5B0LY66_PUCGR</name>
<sequence length="104" mass="11873">MESINFRCLYFQIAIVVPRFPCLKSATRKEWKPLKRTQAKRLSSDVWNDKPPSWRPYSRSTPVWPSRDSRACTSNTTILISIQIDLLRPVSVASDSDGGQEDSS</sequence>
<proteinExistence type="predicted"/>
<protein>
    <submittedName>
        <fullName evidence="1">Uncharacterized protein</fullName>
    </submittedName>
</protein>
<dbReference type="EMBL" id="VSWC01000183">
    <property type="protein sequence ID" value="KAA1069351.1"/>
    <property type="molecule type" value="Genomic_DNA"/>
</dbReference>
<organism evidence="1 2">
    <name type="scientific">Puccinia graminis f. sp. tritici</name>
    <dbReference type="NCBI Taxonomy" id="56615"/>
    <lineage>
        <taxon>Eukaryota</taxon>
        <taxon>Fungi</taxon>
        <taxon>Dikarya</taxon>
        <taxon>Basidiomycota</taxon>
        <taxon>Pucciniomycotina</taxon>
        <taxon>Pucciniomycetes</taxon>
        <taxon>Pucciniales</taxon>
        <taxon>Pucciniaceae</taxon>
        <taxon>Puccinia</taxon>
    </lineage>
</organism>
<evidence type="ECO:0000313" key="2">
    <source>
        <dbReference type="Proteomes" id="UP000324748"/>
    </source>
</evidence>
<dbReference type="Proteomes" id="UP000324748">
    <property type="component" value="Unassembled WGS sequence"/>
</dbReference>